<feature type="domain" description="WxL" evidence="1">
    <location>
        <begin position="30"/>
        <end position="268"/>
    </location>
</feature>
<gene>
    <name evidence="2" type="ORF">A5821_002853</name>
</gene>
<reference evidence="2" key="2">
    <citation type="submission" date="2024-03" db="EMBL/GenBank/DDBJ databases">
        <title>The Genome Sequence of Enterococcus sp. DIV0205d.</title>
        <authorList>
            <consortium name="The Broad Institute Genomics Platform"/>
            <consortium name="The Broad Institute Microbial Omics Core"/>
            <consortium name="The Broad Institute Genomic Center for Infectious Diseases"/>
            <person name="Earl A."/>
            <person name="Manson A."/>
            <person name="Gilmore M."/>
            <person name="Schwartman J."/>
            <person name="Shea T."/>
            <person name="Abouelleil A."/>
            <person name="Cao P."/>
            <person name="Chapman S."/>
            <person name="Cusick C."/>
            <person name="Young S."/>
            <person name="Neafsey D."/>
            <person name="Nusbaum C."/>
            <person name="Birren B."/>
        </authorList>
    </citation>
    <scope>NUCLEOTIDE SEQUENCE</scope>
    <source>
        <strain evidence="2">7F3_DIV0205</strain>
    </source>
</reference>
<evidence type="ECO:0000313" key="3">
    <source>
        <dbReference type="Proteomes" id="UP000194948"/>
    </source>
</evidence>
<organism evidence="2 3">
    <name type="scientific">Candidatus Enterococcus palustris</name>
    <dbReference type="NCBI Taxonomy" id="1834189"/>
    <lineage>
        <taxon>Bacteria</taxon>
        <taxon>Bacillati</taxon>
        <taxon>Bacillota</taxon>
        <taxon>Bacilli</taxon>
        <taxon>Lactobacillales</taxon>
        <taxon>Enterococcaceae</taxon>
        <taxon>Enterococcus</taxon>
    </lineage>
</organism>
<evidence type="ECO:0000313" key="2">
    <source>
        <dbReference type="EMBL" id="WYK01716.1"/>
    </source>
</evidence>
<dbReference type="EMBL" id="CP147244">
    <property type="protein sequence ID" value="WYK01716.1"/>
    <property type="molecule type" value="Genomic_DNA"/>
</dbReference>
<protein>
    <recommendedName>
        <fullName evidence="1">WxL domain-containing protein</fullName>
    </recommendedName>
</protein>
<dbReference type="AlphaFoldDB" id="A0AAQ3WFB5"/>
<dbReference type="Proteomes" id="UP000194948">
    <property type="component" value="Chromosome"/>
</dbReference>
<dbReference type="RefSeq" id="WP_086315370.1">
    <property type="nucleotide sequence ID" value="NZ_CP147244.1"/>
</dbReference>
<reference evidence="2" key="1">
    <citation type="submission" date="2017-05" db="EMBL/GenBank/DDBJ databases">
        <authorList>
            <consortium name="The Broad Institute Genomics Platform"/>
            <consortium name="The Broad Institute Genomic Center for Infectious Diseases"/>
            <person name="Earl A."/>
            <person name="Manson A."/>
            <person name="Schwartman J."/>
            <person name="Gilmore M."/>
            <person name="Abouelleil A."/>
            <person name="Cao P."/>
            <person name="Chapman S."/>
            <person name="Cusick C."/>
            <person name="Shea T."/>
            <person name="Young S."/>
            <person name="Neafsey D."/>
            <person name="Nusbaum C."/>
            <person name="Birren B."/>
        </authorList>
    </citation>
    <scope>NUCLEOTIDE SEQUENCE</scope>
    <source>
        <strain evidence="2">7F3_DIV0205</strain>
    </source>
</reference>
<dbReference type="Pfam" id="PF13731">
    <property type="entry name" value="WxL"/>
    <property type="match status" value="1"/>
</dbReference>
<accession>A0AAQ3WFB5</accession>
<evidence type="ECO:0000259" key="1">
    <source>
        <dbReference type="Pfam" id="PF13731"/>
    </source>
</evidence>
<keyword evidence="3" id="KW-1185">Reference proteome</keyword>
<proteinExistence type="predicted"/>
<sequence>MKRFIESLVLLFLTICLFPVISFAEQANGTRGTGTIQFEKGSGDDNAIYDPERPEVAVDPGESPKTTGALRIDFVPTLNFSANSIKKGKNSTVYSANAQLFHDETPARGSFIQISDYRGNAGGWTLQMRQETQFSNHETLNNMLNGAVISFDKSWASSAWPNTTVPNVQKDVIKIENIGDTYNLAEAQKDTGEGSWAIVFGASQDNPKSMPSTLKPKVDKKGNPVTDQAFENKPIQENSAISIEIPNETKIDPVTYQTEITWILSELP</sequence>
<dbReference type="InterPro" id="IPR027994">
    <property type="entry name" value="WxL_dom"/>
</dbReference>
<name>A0AAQ3WFB5_9ENTE</name>